<dbReference type="SUPFAM" id="SSF54001">
    <property type="entry name" value="Cysteine proteinases"/>
    <property type="match status" value="1"/>
</dbReference>
<name>A0A1C0YCM9_9BACL</name>
<dbReference type="RefSeq" id="WP_066545394.1">
    <property type="nucleotide sequence ID" value="NZ_MASJ01000018.1"/>
</dbReference>
<evidence type="ECO:0000313" key="5">
    <source>
        <dbReference type="Proteomes" id="UP000093199"/>
    </source>
</evidence>
<proteinExistence type="predicted"/>
<feature type="transmembrane region" description="Helical" evidence="2">
    <location>
        <begin position="39"/>
        <end position="59"/>
    </location>
</feature>
<dbReference type="InterPro" id="IPR052901">
    <property type="entry name" value="Bact_TGase-like"/>
</dbReference>
<dbReference type="PANTHER" id="PTHR42736">
    <property type="entry name" value="PROTEIN-GLUTAMINE GAMMA-GLUTAMYLTRANSFERASE"/>
    <property type="match status" value="1"/>
</dbReference>
<keyword evidence="2" id="KW-1133">Transmembrane helix</keyword>
<dbReference type="EMBL" id="MASJ01000018">
    <property type="protein sequence ID" value="OCS84910.1"/>
    <property type="molecule type" value="Genomic_DNA"/>
</dbReference>
<keyword evidence="2" id="KW-0812">Transmembrane</keyword>
<sequence length="652" mass="73312">MRLLIATATCYFLASLLSANVSAYALLPIALYVFTSKFRYGALLTISAYILFLTVRATALFDSMRALFNEGILAAAKWGYMLPLQQTEHDATLAVSLLLLICFMRCTKKHLIALLMTVTLLPAVLQLDYPIIAYTAVVTACIVAYSKLHANTYVTSAALTAMLLLLACSILPQLSVFQSIGNVLEQRKAYIIDGQHHDAILTNGDFSHIDPFERNGVAAFTLTMNTPRPMYLKSYVGTTYDNGWVHYAEDALPYEAIDAKLATTQFAHTQFAAAAESATETLVIEPMNISQKQLLIPYELVTLPENAHANESTVTLRGTDSYSYRISSTAYNTYRTVASKLYTNASSDYLQREALHNYRSYAQYTELPQDVRTLLANHVELSPHTSYEETIAFVQRSMSLLAYNESASLRNEDVLSYMLEQSKEGYSVHYATLATLLFRAVGVPARYVEGYIITNDDASSSTMTITSDNRHAWTEIYIDYIGWMPVEVTPNYAVKMPALTDTTYEQLSAPQTSTAPLPDVAPNVSHVKPPTFEEQPTTEVEDKGTYWSWLLFLLLIPLAVIAIRLYKHYRRIDVRFMKLISRYNKQMKTSLPTHRVIAAINSAEANELYALYNAHQYNNGLSNEQLSRIRAVQTIVAKQLRTQLKMEKRAHR</sequence>
<dbReference type="OrthoDB" id="9787782at2"/>
<feature type="domain" description="Transglutaminase-like" evidence="3">
    <location>
        <begin position="419"/>
        <end position="490"/>
    </location>
</feature>
<feature type="transmembrane region" description="Helical" evidence="2">
    <location>
        <begin position="157"/>
        <end position="177"/>
    </location>
</feature>
<dbReference type="InterPro" id="IPR038765">
    <property type="entry name" value="Papain-like_cys_pep_sf"/>
</dbReference>
<comment type="caution">
    <text evidence="4">The sequence shown here is derived from an EMBL/GenBank/DDBJ whole genome shotgun (WGS) entry which is preliminary data.</text>
</comment>
<dbReference type="Pfam" id="PF01841">
    <property type="entry name" value="Transglut_core"/>
    <property type="match status" value="1"/>
</dbReference>
<evidence type="ECO:0000313" key="4">
    <source>
        <dbReference type="EMBL" id="OCS84910.1"/>
    </source>
</evidence>
<dbReference type="InterPro" id="IPR002931">
    <property type="entry name" value="Transglutaminase-like"/>
</dbReference>
<dbReference type="Proteomes" id="UP000093199">
    <property type="component" value="Unassembled WGS sequence"/>
</dbReference>
<feature type="transmembrane region" description="Helical" evidence="2">
    <location>
        <begin position="131"/>
        <end position="150"/>
    </location>
</feature>
<dbReference type="STRING" id="33978.A6M13_14515"/>
<keyword evidence="5" id="KW-1185">Reference proteome</keyword>
<evidence type="ECO:0000256" key="1">
    <source>
        <dbReference type="SAM" id="MobiDB-lite"/>
    </source>
</evidence>
<protein>
    <recommendedName>
        <fullName evidence="3">Transglutaminase-like domain-containing protein</fullName>
    </recommendedName>
</protein>
<dbReference type="AlphaFoldDB" id="A0A1C0YCM9"/>
<evidence type="ECO:0000256" key="2">
    <source>
        <dbReference type="SAM" id="Phobius"/>
    </source>
</evidence>
<reference evidence="4 5" key="1">
    <citation type="submission" date="2016-07" db="EMBL/GenBank/DDBJ databases">
        <title>Caryophanon tenue genome sequencing.</title>
        <authorList>
            <person name="Verma A."/>
            <person name="Pal Y."/>
            <person name="Krishnamurthi S."/>
        </authorList>
    </citation>
    <scope>NUCLEOTIDE SEQUENCE [LARGE SCALE GENOMIC DNA]</scope>
    <source>
        <strain evidence="4 5">DSM 14152</strain>
    </source>
</reference>
<dbReference type="Gene3D" id="3.10.620.30">
    <property type="match status" value="1"/>
</dbReference>
<dbReference type="PANTHER" id="PTHR42736:SF1">
    <property type="entry name" value="PROTEIN-GLUTAMINE GAMMA-GLUTAMYLTRANSFERASE"/>
    <property type="match status" value="1"/>
</dbReference>
<keyword evidence="2" id="KW-0472">Membrane</keyword>
<gene>
    <name evidence="4" type="ORF">A6M13_14515</name>
</gene>
<feature type="region of interest" description="Disordered" evidence="1">
    <location>
        <begin position="518"/>
        <end position="537"/>
    </location>
</feature>
<accession>A0A1C0YCM9</accession>
<organism evidence="4 5">
    <name type="scientific">Caryophanon tenue</name>
    <dbReference type="NCBI Taxonomy" id="33978"/>
    <lineage>
        <taxon>Bacteria</taxon>
        <taxon>Bacillati</taxon>
        <taxon>Bacillota</taxon>
        <taxon>Bacilli</taxon>
        <taxon>Bacillales</taxon>
        <taxon>Caryophanaceae</taxon>
        <taxon>Caryophanon</taxon>
    </lineage>
</organism>
<evidence type="ECO:0000259" key="3">
    <source>
        <dbReference type="SMART" id="SM00460"/>
    </source>
</evidence>
<dbReference type="SMART" id="SM00460">
    <property type="entry name" value="TGc"/>
    <property type="match status" value="1"/>
</dbReference>
<feature type="transmembrane region" description="Helical" evidence="2">
    <location>
        <begin position="546"/>
        <end position="566"/>
    </location>
</feature>
<feature type="transmembrane region" description="Helical" evidence="2">
    <location>
        <begin position="110"/>
        <end position="125"/>
    </location>
</feature>